<dbReference type="Gene3D" id="3.40.50.1820">
    <property type="entry name" value="alpha/beta hydrolase"/>
    <property type="match status" value="1"/>
</dbReference>
<proteinExistence type="predicted"/>
<dbReference type="InterPro" id="IPR050261">
    <property type="entry name" value="FrsA_esterase"/>
</dbReference>
<protein>
    <submittedName>
        <fullName evidence="3">Esterase lipase</fullName>
    </submittedName>
</protein>
<dbReference type="PANTHER" id="PTHR22946">
    <property type="entry name" value="DIENELACTONE HYDROLASE DOMAIN-CONTAINING PROTEIN-RELATED"/>
    <property type="match status" value="1"/>
</dbReference>
<reference evidence="3 4" key="1">
    <citation type="submission" date="2020-01" db="EMBL/GenBank/DDBJ databases">
        <title>Identification and distribution of gene clusters putatively required for synthesis of sphingolipid metabolism inhibitors in phylogenetically diverse species of the filamentous fungus Fusarium.</title>
        <authorList>
            <person name="Kim H.-S."/>
            <person name="Busman M."/>
            <person name="Brown D.W."/>
            <person name="Divon H."/>
            <person name="Uhlig S."/>
            <person name="Proctor R.H."/>
        </authorList>
    </citation>
    <scope>NUCLEOTIDE SEQUENCE [LARGE SCALE GENOMIC DNA]</scope>
    <source>
        <strain evidence="3 4">NRRL 20459</strain>
    </source>
</reference>
<dbReference type="InterPro" id="IPR029058">
    <property type="entry name" value="AB_hydrolase_fold"/>
</dbReference>
<dbReference type="EMBL" id="JAADYS010003755">
    <property type="protein sequence ID" value="KAF4442845.1"/>
    <property type="molecule type" value="Genomic_DNA"/>
</dbReference>
<evidence type="ECO:0000313" key="3">
    <source>
        <dbReference type="EMBL" id="KAF4442845.1"/>
    </source>
</evidence>
<dbReference type="InterPro" id="IPR000383">
    <property type="entry name" value="Xaa-Pro-like_dom"/>
</dbReference>
<organism evidence="3 4">
    <name type="scientific">Fusarium albosuccineum</name>
    <dbReference type="NCBI Taxonomy" id="1237068"/>
    <lineage>
        <taxon>Eukaryota</taxon>
        <taxon>Fungi</taxon>
        <taxon>Dikarya</taxon>
        <taxon>Ascomycota</taxon>
        <taxon>Pezizomycotina</taxon>
        <taxon>Sordariomycetes</taxon>
        <taxon>Hypocreomycetidae</taxon>
        <taxon>Hypocreales</taxon>
        <taxon>Nectriaceae</taxon>
        <taxon>Fusarium</taxon>
        <taxon>Fusarium decemcellulare species complex</taxon>
    </lineage>
</organism>
<dbReference type="OrthoDB" id="2498029at2759"/>
<dbReference type="Pfam" id="PF02129">
    <property type="entry name" value="Peptidase_S15"/>
    <property type="match status" value="1"/>
</dbReference>
<comment type="caution">
    <text evidence="3">The sequence shown here is derived from an EMBL/GenBank/DDBJ whole genome shotgun (WGS) entry which is preliminary data.</text>
</comment>
<dbReference type="AlphaFoldDB" id="A0A8H4NPH5"/>
<dbReference type="Proteomes" id="UP000554235">
    <property type="component" value="Unassembled WGS sequence"/>
</dbReference>
<keyword evidence="1" id="KW-0378">Hydrolase</keyword>
<dbReference type="GO" id="GO:0016788">
    <property type="term" value="F:hydrolase activity, acting on ester bonds"/>
    <property type="evidence" value="ECO:0007669"/>
    <property type="project" value="UniProtKB-ARBA"/>
</dbReference>
<sequence length="303" mass="33716">MRENIQFQTSDNVILRGWLYKPDGSKTSLPCLVMAHGFSGVKEMGLDAFAESFISRVNLACLVYDNRGFGNSDTRQGQPKQEILPAEQISDYSDAITYAQSRPDVIKDKIGVWGSSYSGGHVLVVGATDRRVKVVLSQVPCTDGWACFHRGTRPDFIDDMNQMFENDRRIRAEGSSPGYIPVIDADRLAASALPTPDSFEFFSSWVGRSSWVNRVTIRSIEALRAYKPVAHIQHISPTPLLMTVMSNDVVAPTDLALETYSQALEPKQLQILPGGHFEAYSGPIFEKNVKVQCQFLQEHLALQ</sequence>
<dbReference type="PANTHER" id="PTHR22946:SF9">
    <property type="entry name" value="POLYKETIDE TRANSFERASE AF380"/>
    <property type="match status" value="1"/>
</dbReference>
<keyword evidence="4" id="KW-1185">Reference proteome</keyword>
<evidence type="ECO:0000259" key="2">
    <source>
        <dbReference type="Pfam" id="PF02129"/>
    </source>
</evidence>
<evidence type="ECO:0000256" key="1">
    <source>
        <dbReference type="ARBA" id="ARBA00022801"/>
    </source>
</evidence>
<evidence type="ECO:0000313" key="4">
    <source>
        <dbReference type="Proteomes" id="UP000554235"/>
    </source>
</evidence>
<dbReference type="Gene3D" id="1.10.10.800">
    <property type="match status" value="1"/>
</dbReference>
<accession>A0A8H4NPH5</accession>
<dbReference type="SUPFAM" id="SSF53474">
    <property type="entry name" value="alpha/beta-Hydrolases"/>
    <property type="match status" value="1"/>
</dbReference>
<name>A0A8H4NPH5_9HYPO</name>
<gene>
    <name evidence="3" type="ORF">FALBO_17278</name>
</gene>
<feature type="domain" description="Xaa-Pro dipeptidyl-peptidase-like" evidence="2">
    <location>
        <begin position="15"/>
        <end position="152"/>
    </location>
</feature>